<protein>
    <submittedName>
        <fullName evidence="1">Uncharacterized protein</fullName>
    </submittedName>
</protein>
<evidence type="ECO:0000313" key="1">
    <source>
        <dbReference type="EMBL" id="KAH7271054.1"/>
    </source>
</evidence>
<keyword evidence="2" id="KW-1185">Reference proteome</keyword>
<dbReference type="Proteomes" id="UP000736672">
    <property type="component" value="Unassembled WGS sequence"/>
</dbReference>
<accession>A0A9P9KZ48</accession>
<dbReference type="OrthoDB" id="5101182at2759"/>
<comment type="caution">
    <text evidence="1">The sequence shown here is derived from an EMBL/GenBank/DDBJ whole genome shotgun (WGS) entry which is preliminary data.</text>
</comment>
<dbReference type="AlphaFoldDB" id="A0A9P9KZ48"/>
<evidence type="ECO:0000313" key="2">
    <source>
        <dbReference type="Proteomes" id="UP000736672"/>
    </source>
</evidence>
<organism evidence="1 2">
    <name type="scientific">Fusarium solani</name>
    <name type="common">Filamentous fungus</name>
    <dbReference type="NCBI Taxonomy" id="169388"/>
    <lineage>
        <taxon>Eukaryota</taxon>
        <taxon>Fungi</taxon>
        <taxon>Dikarya</taxon>
        <taxon>Ascomycota</taxon>
        <taxon>Pezizomycotina</taxon>
        <taxon>Sordariomycetes</taxon>
        <taxon>Hypocreomycetidae</taxon>
        <taxon>Hypocreales</taxon>
        <taxon>Nectriaceae</taxon>
        <taxon>Fusarium</taxon>
        <taxon>Fusarium solani species complex</taxon>
    </lineage>
</organism>
<reference evidence="1" key="1">
    <citation type="journal article" date="2021" name="Nat. Commun.">
        <title>Genetic determinants of endophytism in the Arabidopsis root mycobiome.</title>
        <authorList>
            <person name="Mesny F."/>
            <person name="Miyauchi S."/>
            <person name="Thiergart T."/>
            <person name="Pickel B."/>
            <person name="Atanasova L."/>
            <person name="Karlsson M."/>
            <person name="Huettel B."/>
            <person name="Barry K.W."/>
            <person name="Haridas S."/>
            <person name="Chen C."/>
            <person name="Bauer D."/>
            <person name="Andreopoulos W."/>
            <person name="Pangilinan J."/>
            <person name="LaButti K."/>
            <person name="Riley R."/>
            <person name="Lipzen A."/>
            <person name="Clum A."/>
            <person name="Drula E."/>
            <person name="Henrissat B."/>
            <person name="Kohler A."/>
            <person name="Grigoriev I.V."/>
            <person name="Martin F.M."/>
            <person name="Hacquard S."/>
        </authorList>
    </citation>
    <scope>NUCLEOTIDE SEQUENCE</scope>
    <source>
        <strain evidence="1">FSSC 5 MPI-SDFR-AT-0091</strain>
    </source>
</reference>
<name>A0A9P9KZ48_FUSSL</name>
<sequence length="202" mass="22639">MSDQTSFPAGMSAADCGKLHQLLVETAMNDSAVKESRPPDTIIFKPADLTRAEKVHLMDLLTSFMSMVKQMPDDARMLPSARVAGQPVFYGLELTLNEGGWRWFWMDRRTGLIDPQFVNMGGLTLAEARRRVISNYDRSESKRITKYNLDLVVSVARRRIMKWAKYGSGHEAHIDPVEYLAASKSSSWLATGSHTGRMLPSS</sequence>
<gene>
    <name evidence="1" type="ORF">B0J15DRAFT_461111</name>
</gene>
<dbReference type="EMBL" id="JAGTJS010000004">
    <property type="protein sequence ID" value="KAH7271054.1"/>
    <property type="molecule type" value="Genomic_DNA"/>
</dbReference>
<proteinExistence type="predicted"/>